<feature type="region of interest" description="Disordered" evidence="1">
    <location>
        <begin position="478"/>
        <end position="499"/>
    </location>
</feature>
<keyword evidence="2" id="KW-0732">Signal</keyword>
<feature type="chain" id="PRO_5036766702" evidence="2">
    <location>
        <begin position="23"/>
        <end position="499"/>
    </location>
</feature>
<evidence type="ECO:0000313" key="4">
    <source>
        <dbReference type="Proteomes" id="UP000790347"/>
    </source>
</evidence>
<dbReference type="Proteomes" id="UP000790347">
    <property type="component" value="Unassembled WGS sequence"/>
</dbReference>
<evidence type="ECO:0000256" key="1">
    <source>
        <dbReference type="SAM" id="MobiDB-lite"/>
    </source>
</evidence>
<reference evidence="3" key="2">
    <citation type="journal article" date="2022" name="Res Sq">
        <title>Comparative Genomics Reveals Insights into the Divergent Evolution of Astigmatic Mites and Household Pest Adaptations.</title>
        <authorList>
            <person name="Xiong Q."/>
            <person name="Wan A.T.-Y."/>
            <person name="Liu X.-Y."/>
            <person name="Fung C.S.-H."/>
            <person name="Xiao X."/>
            <person name="Malainual N."/>
            <person name="Hou J."/>
            <person name="Wang L."/>
            <person name="Wang M."/>
            <person name="Yang K."/>
            <person name="Cui Y."/>
            <person name="Leung E."/>
            <person name="Nong W."/>
            <person name="Shin S.-K."/>
            <person name="Au S."/>
            <person name="Jeong K.Y."/>
            <person name="Chew F.T."/>
            <person name="Hui J."/>
            <person name="Leung T.F."/>
            <person name="Tungtrongchitr A."/>
            <person name="Zhong N."/>
            <person name="Liu Z."/>
            <person name="Tsui S."/>
        </authorList>
    </citation>
    <scope>NUCLEOTIDE SEQUENCE</scope>
    <source>
        <strain evidence="3">Derf</strain>
        <tissue evidence="3">Whole organism</tissue>
    </source>
</reference>
<protein>
    <submittedName>
        <fullName evidence="3">Uncharacterized protein</fullName>
    </submittedName>
</protein>
<feature type="compositionally biased region" description="Polar residues" evidence="1">
    <location>
        <begin position="151"/>
        <end position="167"/>
    </location>
</feature>
<sequence length="499" mass="57248">MNHRSIIVLTLLLCMKFLHSYGQYPNTIYEASNNDDDNYEYDDNARYGTDEDDYMSEDEPIADKRRSVRPLRLDNDLLQEHLYNFKSNVLNGSNVSTLKNKNFTWILLKNYKNDNDQIITKELKPAPKFQSNLKDGNKKTTEWIDLAGGIQSDQPSMNADNQTSVPNDNDEGEDVLKKDDEEKKRNQQLNPPYDDRKIANAKLYPADKNNGNQHVAVSNKTEGTVSLSNNQPIFSNPYRHSMYTGVVNQPYYPRIQQSNRPYYNQLQSGSNQQPYYSYNPNISVVDTKRDWTCQMSSYNNCSMINDPQIGPLFQLNSYNYFPYQSTSKPEWYLVLNTTTFPVNKVGARLITPYLPHNRASKGCLTLNFITTGNELEKIMIHQQDIDDTCIYSGSLSSPLNSPSIDSGARMIPQQSERLIEHIVELTVNLRQSDPRFFIEVYLKRLTTRRSSFALSKMNLAYNQSCRNDQSNNCFPAAYPSGGAANVNRPNKRDQIPVEP</sequence>
<dbReference type="EMBL" id="ASGP02000001">
    <property type="protein sequence ID" value="KAH9529047.1"/>
    <property type="molecule type" value="Genomic_DNA"/>
</dbReference>
<proteinExistence type="predicted"/>
<feature type="signal peptide" evidence="2">
    <location>
        <begin position="1"/>
        <end position="22"/>
    </location>
</feature>
<comment type="caution">
    <text evidence="3">The sequence shown here is derived from an EMBL/GenBank/DDBJ whole genome shotgun (WGS) entry which is preliminary data.</text>
</comment>
<evidence type="ECO:0000256" key="2">
    <source>
        <dbReference type="SAM" id="SignalP"/>
    </source>
</evidence>
<evidence type="ECO:0000313" key="3">
    <source>
        <dbReference type="EMBL" id="KAH9529047.1"/>
    </source>
</evidence>
<keyword evidence="4" id="KW-1185">Reference proteome</keyword>
<feature type="compositionally biased region" description="Basic and acidic residues" evidence="1">
    <location>
        <begin position="490"/>
        <end position="499"/>
    </location>
</feature>
<gene>
    <name evidence="3" type="ORF">DERF_002956</name>
</gene>
<feature type="region of interest" description="Disordered" evidence="1">
    <location>
        <begin position="149"/>
        <end position="197"/>
    </location>
</feature>
<dbReference type="OrthoDB" id="6506777at2759"/>
<organism evidence="3 4">
    <name type="scientific">Dermatophagoides farinae</name>
    <name type="common">American house dust mite</name>
    <dbReference type="NCBI Taxonomy" id="6954"/>
    <lineage>
        <taxon>Eukaryota</taxon>
        <taxon>Metazoa</taxon>
        <taxon>Ecdysozoa</taxon>
        <taxon>Arthropoda</taxon>
        <taxon>Chelicerata</taxon>
        <taxon>Arachnida</taxon>
        <taxon>Acari</taxon>
        <taxon>Acariformes</taxon>
        <taxon>Sarcoptiformes</taxon>
        <taxon>Astigmata</taxon>
        <taxon>Psoroptidia</taxon>
        <taxon>Analgoidea</taxon>
        <taxon>Pyroglyphidae</taxon>
        <taxon>Dermatophagoidinae</taxon>
        <taxon>Dermatophagoides</taxon>
    </lineage>
</organism>
<dbReference type="AlphaFoldDB" id="A0A922LCA4"/>
<accession>A0A922LCA4</accession>
<name>A0A922LCA4_DERFA</name>
<reference evidence="3" key="1">
    <citation type="submission" date="2013-05" db="EMBL/GenBank/DDBJ databases">
        <authorList>
            <person name="Yim A.K.Y."/>
            <person name="Chan T.F."/>
            <person name="Ji K.M."/>
            <person name="Liu X.Y."/>
            <person name="Zhou J.W."/>
            <person name="Li R.Q."/>
            <person name="Yang K.Y."/>
            <person name="Li J."/>
            <person name="Li M."/>
            <person name="Law P.T.W."/>
            <person name="Wu Y.L."/>
            <person name="Cai Z.L."/>
            <person name="Qin H."/>
            <person name="Bao Y."/>
            <person name="Leung R.K.K."/>
            <person name="Ng P.K.S."/>
            <person name="Zou J."/>
            <person name="Zhong X.J."/>
            <person name="Ran P.X."/>
            <person name="Zhong N.S."/>
            <person name="Liu Z.G."/>
            <person name="Tsui S.K.W."/>
        </authorList>
    </citation>
    <scope>NUCLEOTIDE SEQUENCE</scope>
    <source>
        <strain evidence="3">Derf</strain>
        <tissue evidence="3">Whole organism</tissue>
    </source>
</reference>
<feature type="compositionally biased region" description="Basic and acidic residues" evidence="1">
    <location>
        <begin position="174"/>
        <end position="185"/>
    </location>
</feature>